<dbReference type="InterPro" id="IPR020603">
    <property type="entry name" value="MraZ_dom"/>
</dbReference>
<comment type="subcellular location">
    <subcellularLocation>
        <location evidence="7">Cytoplasm</location>
        <location evidence="7">Nucleoid</location>
    </subcellularLocation>
</comment>
<dbReference type="PROSITE" id="PS51740">
    <property type="entry name" value="SPOVT_ABRB"/>
    <property type="match status" value="2"/>
</dbReference>
<accession>A0A2W2AAM3</accession>
<comment type="caution">
    <text evidence="9">The sequence shown here is derived from an EMBL/GenBank/DDBJ whole genome shotgun (WGS) entry which is preliminary data.</text>
</comment>
<evidence type="ECO:0000313" key="9">
    <source>
        <dbReference type="EMBL" id="PZF72331.1"/>
    </source>
</evidence>
<dbReference type="GO" id="GO:0009295">
    <property type="term" value="C:nucleoid"/>
    <property type="evidence" value="ECO:0007669"/>
    <property type="project" value="UniProtKB-SubCell"/>
</dbReference>
<dbReference type="Pfam" id="PF02381">
    <property type="entry name" value="MraZ"/>
    <property type="match status" value="2"/>
</dbReference>
<dbReference type="AlphaFoldDB" id="A0A2W2AAM3"/>
<dbReference type="CDD" id="cd16320">
    <property type="entry name" value="MraZ_N"/>
    <property type="match status" value="1"/>
</dbReference>
<evidence type="ECO:0000259" key="8">
    <source>
        <dbReference type="PROSITE" id="PS51740"/>
    </source>
</evidence>
<dbReference type="CDD" id="cd16321">
    <property type="entry name" value="MraZ_C"/>
    <property type="match status" value="1"/>
</dbReference>
<dbReference type="PANTHER" id="PTHR34701:SF1">
    <property type="entry name" value="TRANSCRIPTIONAL REGULATOR MRAZ"/>
    <property type="match status" value="1"/>
</dbReference>
<dbReference type="InterPro" id="IPR037914">
    <property type="entry name" value="SpoVT-AbrB_sf"/>
</dbReference>
<dbReference type="RefSeq" id="WP_110999426.1">
    <property type="nucleotide sequence ID" value="NZ_QKTW01000018.1"/>
</dbReference>
<gene>
    <name evidence="7 9" type="primary">mraZ</name>
    <name evidence="9" type="ORF">DN068_13320</name>
</gene>
<evidence type="ECO:0000256" key="4">
    <source>
        <dbReference type="ARBA" id="ARBA00023015"/>
    </source>
</evidence>
<name>A0A2W2AAM3_9BACT</name>
<dbReference type="PANTHER" id="PTHR34701">
    <property type="entry name" value="TRANSCRIPTIONAL REGULATOR MRAZ"/>
    <property type="match status" value="1"/>
</dbReference>
<feature type="domain" description="SpoVT-AbrB" evidence="8">
    <location>
        <begin position="82"/>
        <end position="125"/>
    </location>
</feature>
<evidence type="ECO:0000256" key="3">
    <source>
        <dbReference type="ARBA" id="ARBA00022737"/>
    </source>
</evidence>
<dbReference type="GO" id="GO:0005737">
    <property type="term" value="C:cytoplasm"/>
    <property type="evidence" value="ECO:0007669"/>
    <property type="project" value="UniProtKB-UniRule"/>
</dbReference>
<keyword evidence="6 7" id="KW-0804">Transcription</keyword>
<dbReference type="OrthoDB" id="9807753at2"/>
<sequence length="153" mass="17237">MMGFIGEYEVAIDAKGRFLLPAGFRKQLPDGAVGNFVVNRGFENCLALYPVESWNTLQEKLSTMNDFNPKVREFKRLFLNGATMVELDSAGRLLLPKPLQEYAGIKKDMVFSAQGNKVELWDKEAYYEYLRKSAANFSDLAAEVAGGDFFNPF</sequence>
<feature type="domain" description="SpoVT-AbrB" evidence="8">
    <location>
        <begin position="7"/>
        <end position="53"/>
    </location>
</feature>
<dbReference type="GO" id="GO:0003700">
    <property type="term" value="F:DNA-binding transcription factor activity"/>
    <property type="evidence" value="ECO:0007669"/>
    <property type="project" value="UniProtKB-UniRule"/>
</dbReference>
<dbReference type="Gene3D" id="3.40.1550.20">
    <property type="entry name" value="Transcriptional regulator MraZ domain"/>
    <property type="match status" value="1"/>
</dbReference>
<reference evidence="9 10" key="1">
    <citation type="submission" date="2018-06" db="EMBL/GenBank/DDBJ databases">
        <title>Mucibacter soli gen. nov., sp. nov., a new member of the family Chitinophagaceae producing mucin.</title>
        <authorList>
            <person name="Kim M.-K."/>
            <person name="Park S."/>
            <person name="Kim T.-S."/>
            <person name="Joung Y."/>
            <person name="Han J.-H."/>
            <person name="Kim S.B."/>
        </authorList>
    </citation>
    <scope>NUCLEOTIDE SEQUENCE [LARGE SCALE GENOMIC DNA]</scope>
    <source>
        <strain evidence="9 10">R1-15</strain>
    </source>
</reference>
<dbReference type="GO" id="GO:2000143">
    <property type="term" value="P:negative regulation of DNA-templated transcription initiation"/>
    <property type="evidence" value="ECO:0007669"/>
    <property type="project" value="TreeGrafter"/>
</dbReference>
<dbReference type="InterPro" id="IPR035644">
    <property type="entry name" value="MraZ_C"/>
</dbReference>
<keyword evidence="5 7" id="KW-0238">DNA-binding</keyword>
<dbReference type="SUPFAM" id="SSF89447">
    <property type="entry name" value="AbrB/MazE/MraZ-like"/>
    <property type="match status" value="1"/>
</dbReference>
<evidence type="ECO:0000256" key="5">
    <source>
        <dbReference type="ARBA" id="ARBA00023125"/>
    </source>
</evidence>
<keyword evidence="2 7" id="KW-0963">Cytoplasm</keyword>
<protein>
    <recommendedName>
        <fullName evidence="1 7">Transcriptional regulator MraZ</fullName>
    </recommendedName>
</protein>
<keyword evidence="3" id="KW-0677">Repeat</keyword>
<keyword evidence="10" id="KW-1185">Reference proteome</keyword>
<dbReference type="GO" id="GO:0000976">
    <property type="term" value="F:transcription cis-regulatory region binding"/>
    <property type="evidence" value="ECO:0007669"/>
    <property type="project" value="TreeGrafter"/>
</dbReference>
<dbReference type="HAMAP" id="MF_01008">
    <property type="entry name" value="MraZ"/>
    <property type="match status" value="1"/>
</dbReference>
<dbReference type="InterPro" id="IPR007159">
    <property type="entry name" value="SpoVT-AbrB_dom"/>
</dbReference>
<comment type="similarity">
    <text evidence="7">Belongs to the MraZ family.</text>
</comment>
<comment type="subunit">
    <text evidence="7">Forms oligomers.</text>
</comment>
<dbReference type="InterPro" id="IPR035642">
    <property type="entry name" value="MraZ_N"/>
</dbReference>
<dbReference type="InterPro" id="IPR003444">
    <property type="entry name" value="MraZ"/>
</dbReference>
<proteinExistence type="inferred from homology"/>
<evidence type="ECO:0000256" key="6">
    <source>
        <dbReference type="ARBA" id="ARBA00023163"/>
    </source>
</evidence>
<dbReference type="NCBIfam" id="TIGR00242">
    <property type="entry name" value="division/cell wall cluster transcriptional repressor MraZ"/>
    <property type="match status" value="1"/>
</dbReference>
<organism evidence="9 10">
    <name type="scientific">Taibaiella soli</name>
    <dbReference type="NCBI Taxonomy" id="1649169"/>
    <lineage>
        <taxon>Bacteria</taxon>
        <taxon>Pseudomonadati</taxon>
        <taxon>Bacteroidota</taxon>
        <taxon>Chitinophagia</taxon>
        <taxon>Chitinophagales</taxon>
        <taxon>Chitinophagaceae</taxon>
        <taxon>Taibaiella</taxon>
    </lineage>
</organism>
<evidence type="ECO:0000256" key="2">
    <source>
        <dbReference type="ARBA" id="ARBA00022490"/>
    </source>
</evidence>
<dbReference type="Proteomes" id="UP000248745">
    <property type="component" value="Unassembled WGS sequence"/>
</dbReference>
<dbReference type="EMBL" id="QKTW01000018">
    <property type="protein sequence ID" value="PZF72331.1"/>
    <property type="molecule type" value="Genomic_DNA"/>
</dbReference>
<keyword evidence="4 7" id="KW-0805">Transcription regulation</keyword>
<evidence type="ECO:0000313" key="10">
    <source>
        <dbReference type="Proteomes" id="UP000248745"/>
    </source>
</evidence>
<evidence type="ECO:0000256" key="1">
    <source>
        <dbReference type="ARBA" id="ARBA00013860"/>
    </source>
</evidence>
<dbReference type="InterPro" id="IPR038619">
    <property type="entry name" value="MraZ_sf"/>
</dbReference>
<evidence type="ECO:0000256" key="7">
    <source>
        <dbReference type="HAMAP-Rule" id="MF_01008"/>
    </source>
</evidence>